<dbReference type="InterPro" id="IPR012469">
    <property type="entry name" value="DUF1688"/>
</dbReference>
<dbReference type="AlphaFoldDB" id="A0A2S6EWZ8"/>
<dbReference type="PANTHER" id="PTHR31687">
    <property type="match status" value="1"/>
</dbReference>
<proteinExistence type="predicted"/>
<dbReference type="EMBL" id="PQWY01000016">
    <property type="protein sequence ID" value="PPK29680.1"/>
    <property type="molecule type" value="Genomic_DNA"/>
</dbReference>
<reference evidence="1 2" key="1">
    <citation type="submission" date="2018-02" db="EMBL/GenBank/DDBJ databases">
        <title>Draft genome sequences of four Legionella pneumophila clinical strains isolated in Ontario.</title>
        <authorList>
            <person name="Fortuna A."/>
            <person name="Ramnarine R."/>
            <person name="Li A."/>
            <person name="Frantz C."/>
            <person name="Mallo G."/>
        </authorList>
    </citation>
    <scope>NUCLEOTIDE SEQUENCE [LARGE SCALE GENOMIC DNA]</scope>
    <source>
        <strain evidence="1 2">LG61</strain>
    </source>
</reference>
<dbReference type="Proteomes" id="UP000239239">
    <property type="component" value="Unassembled WGS sequence"/>
</dbReference>
<dbReference type="OrthoDB" id="9779699at2"/>
<accession>A0A2S6EWZ8</accession>
<name>A0A2S6EWZ8_LEGPN</name>
<sequence length="441" mass="50386">MPSVLQDITRLKELLISTNWPNPKDAPFMNNQEQQIQNILNMLRDPHTIRAQSHRILNLAKQNQLEHFSLNPEKMTTTASYIVDIITSRYPELDIPYHSRWRHFEMDGLPRIHNLLKQLGPISPSEWGKILYELVIISVFLDAGAGPLWRYKEALTEKEYSRSEGLALASLYLYESGAFSADPTNPFRVDAERLLDFKETELIKGFQVTPTNLLEGIPGRVSLLNRLGEIIHRKEHYFNHQGRLGEFYTYVGSLQNNNILSATQLFQAVLEAFNDIWPVRLIYHGVSLGDVWIHNVLKTEEPGSEYIPFHKLSQWLTYSLVEPLEQTGIHVTDLNALTGLPEYRNGGLLIDTELLKVRNHEILEQPQDPGSEPIIEWRALTVALLDELALLIRQQLNMNAKSLPLAKILQGGTWEAGRQIAQRKRINGTPPIQIISDGTVF</sequence>
<dbReference type="PANTHER" id="PTHR31687:SF3">
    <property type="entry name" value="PROTEIN URG3"/>
    <property type="match status" value="1"/>
</dbReference>
<organism evidence="1 2">
    <name type="scientific">Legionella pneumophila</name>
    <dbReference type="NCBI Taxonomy" id="446"/>
    <lineage>
        <taxon>Bacteria</taxon>
        <taxon>Pseudomonadati</taxon>
        <taxon>Pseudomonadota</taxon>
        <taxon>Gammaproteobacteria</taxon>
        <taxon>Legionellales</taxon>
        <taxon>Legionellaceae</taxon>
        <taxon>Legionella</taxon>
    </lineage>
</organism>
<gene>
    <name evidence="1" type="ORF">C3928_11425</name>
</gene>
<evidence type="ECO:0000313" key="1">
    <source>
        <dbReference type="EMBL" id="PPK29680.1"/>
    </source>
</evidence>
<protein>
    <submittedName>
        <fullName evidence="1">DUF1688 domain-containing protein</fullName>
    </submittedName>
</protein>
<dbReference type="Pfam" id="PF07958">
    <property type="entry name" value="DUF1688"/>
    <property type="match status" value="1"/>
</dbReference>
<evidence type="ECO:0000313" key="2">
    <source>
        <dbReference type="Proteomes" id="UP000239239"/>
    </source>
</evidence>
<comment type="caution">
    <text evidence="1">The sequence shown here is derived from an EMBL/GenBank/DDBJ whole genome shotgun (WGS) entry which is preliminary data.</text>
</comment>